<feature type="domain" description="Peptidase M14" evidence="3">
    <location>
        <begin position="35"/>
        <end position="300"/>
    </location>
</feature>
<dbReference type="Gene3D" id="3.40.630.10">
    <property type="entry name" value="Zn peptidases"/>
    <property type="match status" value="1"/>
</dbReference>
<dbReference type="GO" id="GO:0006508">
    <property type="term" value="P:proteolysis"/>
    <property type="evidence" value="ECO:0007669"/>
    <property type="project" value="InterPro"/>
</dbReference>
<proteinExistence type="inferred from homology"/>
<feature type="non-terminal residue" evidence="4">
    <location>
        <position position="300"/>
    </location>
</feature>
<dbReference type="EMBL" id="LAZR01066810">
    <property type="protein sequence ID" value="KKK52839.1"/>
    <property type="molecule type" value="Genomic_DNA"/>
</dbReference>
<dbReference type="GO" id="GO:0004181">
    <property type="term" value="F:metallocarboxypeptidase activity"/>
    <property type="evidence" value="ECO:0007669"/>
    <property type="project" value="InterPro"/>
</dbReference>
<dbReference type="GO" id="GO:0005615">
    <property type="term" value="C:extracellular space"/>
    <property type="evidence" value="ECO:0007669"/>
    <property type="project" value="TreeGrafter"/>
</dbReference>
<evidence type="ECO:0000256" key="1">
    <source>
        <dbReference type="ARBA" id="ARBA00001947"/>
    </source>
</evidence>
<reference evidence="4" key="1">
    <citation type="journal article" date="2015" name="Nature">
        <title>Complex archaea that bridge the gap between prokaryotes and eukaryotes.</title>
        <authorList>
            <person name="Spang A."/>
            <person name="Saw J.H."/>
            <person name="Jorgensen S.L."/>
            <person name="Zaremba-Niedzwiedzka K."/>
            <person name="Martijn J."/>
            <person name="Lind A.E."/>
            <person name="van Eijk R."/>
            <person name="Schleper C."/>
            <person name="Guy L."/>
            <person name="Ettema T.J."/>
        </authorList>
    </citation>
    <scope>NUCLEOTIDE SEQUENCE</scope>
</reference>
<dbReference type="GO" id="GO:0008270">
    <property type="term" value="F:zinc ion binding"/>
    <property type="evidence" value="ECO:0007669"/>
    <property type="project" value="InterPro"/>
</dbReference>
<gene>
    <name evidence="4" type="ORF">LCGC14_3100870</name>
</gene>
<accession>A0A0F8YFB1</accession>
<dbReference type="PANTHER" id="PTHR11705">
    <property type="entry name" value="PROTEASE FAMILY M14 CARBOXYPEPTIDASE A,B"/>
    <property type="match status" value="1"/>
</dbReference>
<comment type="similarity">
    <text evidence="2">Belongs to the peptidase M14 family.</text>
</comment>
<sequence>MTLEFTIYRFCSLLLILCFSASSQGQVSLNFEENYSLTYDEAIQAYKDLDQEYPEAKLLSYGLTDVGKPLNLFVISSSESFEPHILREQGKRIILILNGIHPGESCGIDASVLFARDILERNKDLYKYLDNTVVCIVPVYNIGGALNRSSYHRTNMDPPVEAGFRGNAQNLDLNRDFIKLDSRNARIFTEIFRLWDPDVFLDNHVTNGSDHQYTITLISSVIQRLNQGIGDFLEGVMLPELYSTMKDSPYEMIPYVHFLQRSPDKGMIQLENPPRYSSGYTSLYNTISFLNETHVYKPFP</sequence>
<evidence type="ECO:0000313" key="4">
    <source>
        <dbReference type="EMBL" id="KKK52839.1"/>
    </source>
</evidence>
<organism evidence="4">
    <name type="scientific">marine sediment metagenome</name>
    <dbReference type="NCBI Taxonomy" id="412755"/>
    <lineage>
        <taxon>unclassified sequences</taxon>
        <taxon>metagenomes</taxon>
        <taxon>ecological metagenomes</taxon>
    </lineage>
</organism>
<dbReference type="InterPro" id="IPR000834">
    <property type="entry name" value="Peptidase_M14"/>
</dbReference>
<dbReference type="PANTHER" id="PTHR11705:SF145">
    <property type="entry name" value="PEPTIDASE M14 CARBOXYPEPTIDASE A DOMAIN-CONTAINING PROTEIN"/>
    <property type="match status" value="1"/>
</dbReference>
<dbReference type="Pfam" id="PF00246">
    <property type="entry name" value="Peptidase_M14"/>
    <property type="match status" value="1"/>
</dbReference>
<evidence type="ECO:0000259" key="3">
    <source>
        <dbReference type="PROSITE" id="PS52035"/>
    </source>
</evidence>
<dbReference type="SUPFAM" id="SSF53187">
    <property type="entry name" value="Zn-dependent exopeptidases"/>
    <property type="match status" value="1"/>
</dbReference>
<dbReference type="AlphaFoldDB" id="A0A0F8YFB1"/>
<comment type="caution">
    <text evidence="4">The sequence shown here is derived from an EMBL/GenBank/DDBJ whole genome shotgun (WGS) entry which is preliminary data.</text>
</comment>
<name>A0A0F8YFB1_9ZZZZ</name>
<protein>
    <recommendedName>
        <fullName evidence="3">Peptidase M14 domain-containing protein</fullName>
    </recommendedName>
</protein>
<dbReference type="PROSITE" id="PS52035">
    <property type="entry name" value="PEPTIDASE_M14"/>
    <property type="match status" value="1"/>
</dbReference>
<evidence type="ECO:0000256" key="2">
    <source>
        <dbReference type="ARBA" id="ARBA00005988"/>
    </source>
</evidence>
<comment type="cofactor">
    <cofactor evidence="1">
        <name>Zn(2+)</name>
        <dbReference type="ChEBI" id="CHEBI:29105"/>
    </cofactor>
</comment>